<reference evidence="9" key="1">
    <citation type="submission" date="2022-07" db="EMBL/GenBank/DDBJ databases">
        <title>Fungi with potential for degradation of polypropylene.</title>
        <authorList>
            <person name="Gostincar C."/>
        </authorList>
    </citation>
    <scope>NUCLEOTIDE SEQUENCE</scope>
    <source>
        <strain evidence="9">EXF-13287</strain>
    </source>
</reference>
<name>A0AA38VNR9_9PEZI</name>
<dbReference type="InterPro" id="IPR028281">
    <property type="entry name" value="Sirohaem_synthase_central"/>
</dbReference>
<dbReference type="EC" id="1.3.1.76" evidence="2"/>
<dbReference type="InterPro" id="IPR028162">
    <property type="entry name" value="Met8_C"/>
</dbReference>
<dbReference type="Gene3D" id="3.40.50.720">
    <property type="entry name" value="NAD(P)-binding Rossmann-like Domain"/>
    <property type="match status" value="1"/>
</dbReference>
<evidence type="ECO:0000313" key="10">
    <source>
        <dbReference type="Proteomes" id="UP001174691"/>
    </source>
</evidence>
<accession>A0AA38VNR9</accession>
<dbReference type="InterPro" id="IPR028161">
    <property type="entry name" value="Met8-like"/>
</dbReference>
<comment type="caution">
    <text evidence="9">The sequence shown here is derived from an EMBL/GenBank/DDBJ whole genome shotgun (WGS) entry which is preliminary data.</text>
</comment>
<organism evidence="9 10">
    <name type="scientific">Coniochaeta hoffmannii</name>
    <dbReference type="NCBI Taxonomy" id="91930"/>
    <lineage>
        <taxon>Eukaryota</taxon>
        <taxon>Fungi</taxon>
        <taxon>Dikarya</taxon>
        <taxon>Ascomycota</taxon>
        <taxon>Pezizomycotina</taxon>
        <taxon>Sordariomycetes</taxon>
        <taxon>Sordariomycetidae</taxon>
        <taxon>Coniochaetales</taxon>
        <taxon>Coniochaetaceae</taxon>
        <taxon>Coniochaeta</taxon>
    </lineage>
</organism>
<dbReference type="Pfam" id="PF13241">
    <property type="entry name" value="NAD_binding_7"/>
    <property type="match status" value="1"/>
</dbReference>
<evidence type="ECO:0000259" key="7">
    <source>
        <dbReference type="Pfam" id="PF14823"/>
    </source>
</evidence>
<dbReference type="GO" id="GO:0043115">
    <property type="term" value="F:precorrin-2 dehydrogenase activity"/>
    <property type="evidence" value="ECO:0007669"/>
    <property type="project" value="UniProtKB-EC"/>
</dbReference>
<dbReference type="SUPFAM" id="SSF51735">
    <property type="entry name" value="NAD(P)-binding Rossmann-fold domains"/>
    <property type="match status" value="1"/>
</dbReference>
<dbReference type="NCBIfam" id="TIGR01470">
    <property type="entry name" value="cysG_Nterm"/>
    <property type="match status" value="1"/>
</dbReference>
<evidence type="ECO:0000256" key="3">
    <source>
        <dbReference type="ARBA" id="ARBA00023002"/>
    </source>
</evidence>
<dbReference type="Gene3D" id="3.30.160.110">
    <property type="entry name" value="Siroheme synthase, domain 2"/>
    <property type="match status" value="1"/>
</dbReference>
<comment type="catalytic activity">
    <reaction evidence="6">
        <text>precorrin-2 + NAD(+) = sirohydrochlorin + NADH + 2 H(+)</text>
        <dbReference type="Rhea" id="RHEA:15613"/>
        <dbReference type="ChEBI" id="CHEBI:15378"/>
        <dbReference type="ChEBI" id="CHEBI:57540"/>
        <dbReference type="ChEBI" id="CHEBI:57945"/>
        <dbReference type="ChEBI" id="CHEBI:58351"/>
        <dbReference type="ChEBI" id="CHEBI:58827"/>
        <dbReference type="EC" id="1.3.1.76"/>
    </reaction>
</comment>
<dbReference type="GO" id="GO:0004325">
    <property type="term" value="F:ferrochelatase activity"/>
    <property type="evidence" value="ECO:0007669"/>
    <property type="project" value="InterPro"/>
</dbReference>
<feature type="domain" description="Siroheme synthase central" evidence="8">
    <location>
        <begin position="135"/>
        <end position="161"/>
    </location>
</feature>
<proteinExistence type="predicted"/>
<dbReference type="Pfam" id="PF14824">
    <property type="entry name" value="Sirohm_synth_M"/>
    <property type="match status" value="1"/>
</dbReference>
<evidence type="ECO:0000256" key="6">
    <source>
        <dbReference type="ARBA" id="ARBA00047561"/>
    </source>
</evidence>
<evidence type="ECO:0000259" key="8">
    <source>
        <dbReference type="Pfam" id="PF14824"/>
    </source>
</evidence>
<keyword evidence="3" id="KW-0560">Oxidoreductase</keyword>
<evidence type="ECO:0000256" key="2">
    <source>
        <dbReference type="ARBA" id="ARBA00012400"/>
    </source>
</evidence>
<evidence type="ECO:0000256" key="4">
    <source>
        <dbReference type="ARBA" id="ARBA00023027"/>
    </source>
</evidence>
<keyword evidence="4" id="KW-0520">NAD</keyword>
<dbReference type="InterPro" id="IPR006367">
    <property type="entry name" value="Sirohaem_synthase_N"/>
</dbReference>
<dbReference type="InterPro" id="IPR036291">
    <property type="entry name" value="NAD(P)-bd_dom_sf"/>
</dbReference>
<dbReference type="Proteomes" id="UP001174691">
    <property type="component" value="Unassembled WGS sequence"/>
</dbReference>
<dbReference type="PANTHER" id="PTHR35330:SF1">
    <property type="entry name" value="SIROHEME BIOSYNTHESIS PROTEIN MET8"/>
    <property type="match status" value="1"/>
</dbReference>
<evidence type="ECO:0000256" key="5">
    <source>
        <dbReference type="ARBA" id="ARBA00023244"/>
    </source>
</evidence>
<evidence type="ECO:0000313" key="9">
    <source>
        <dbReference type="EMBL" id="KAJ9143157.1"/>
    </source>
</evidence>
<feature type="domain" description="Siroheme biosynthesis protein Met8 C-terminal" evidence="7">
    <location>
        <begin position="164"/>
        <end position="231"/>
    </location>
</feature>
<sequence length="261" mass="28246">MSAPETRFAEVQGGGSLILAWQIRGKRVVVVGGGEVAAGRILNCLNADALVTVICPSSGLNAEVAYRVSQSQVQHVDRKFEPSDLDSGVDMVLVAVDDPDASSAIWRLCKEKKIPANIADVPPECDFYFGSVHRDGPLQIMVSTNGKGPRLASTIRKHIAASLPKNAGRAIEVIGLLRAKLREVAPRPEDGPRRMKWMTRVSDAYGWEEMCALSEEDMAHLLRFYAIDEVPPMDTLKLLSAGGDPQKLDVFDGSFGFSVGA</sequence>
<dbReference type="Gene3D" id="1.10.3280.10">
    <property type="entry name" value="Siroheme synthase, domain 3"/>
    <property type="match status" value="1"/>
</dbReference>
<comment type="pathway">
    <text evidence="1">Porphyrin-containing compound metabolism; siroheme biosynthesis; sirohydrochlorin from precorrin-2: step 1/1.</text>
</comment>
<protein>
    <recommendedName>
        <fullName evidence="2">precorrin-2 dehydrogenase</fullName>
        <ecNumber evidence="2">1.3.1.76</ecNumber>
    </recommendedName>
</protein>
<keyword evidence="10" id="KW-1185">Reference proteome</keyword>
<keyword evidence="5" id="KW-0627">Porphyrin biosynthesis</keyword>
<dbReference type="AlphaFoldDB" id="A0AA38VNR9"/>
<evidence type="ECO:0000256" key="1">
    <source>
        <dbReference type="ARBA" id="ARBA00005010"/>
    </source>
</evidence>
<dbReference type="GO" id="GO:0019354">
    <property type="term" value="P:siroheme biosynthetic process"/>
    <property type="evidence" value="ECO:0007669"/>
    <property type="project" value="InterPro"/>
</dbReference>
<dbReference type="EMBL" id="JANBVN010000116">
    <property type="protein sequence ID" value="KAJ9143157.1"/>
    <property type="molecule type" value="Genomic_DNA"/>
</dbReference>
<dbReference type="Pfam" id="PF14823">
    <property type="entry name" value="Sirohm_synth_C"/>
    <property type="match status" value="1"/>
</dbReference>
<dbReference type="SUPFAM" id="SSF75615">
    <property type="entry name" value="Siroheme synthase middle domains-like"/>
    <property type="match status" value="1"/>
</dbReference>
<gene>
    <name evidence="9" type="ORF">NKR19_g6984</name>
</gene>
<dbReference type="PANTHER" id="PTHR35330">
    <property type="entry name" value="SIROHEME BIOSYNTHESIS PROTEIN MET8"/>
    <property type="match status" value="1"/>
</dbReference>